<dbReference type="PANTHER" id="PTHR30176">
    <property type="entry name" value="FERREDOXIN-TYPE PROTEIN NAPH"/>
    <property type="match status" value="1"/>
</dbReference>
<feature type="transmembrane region" description="Helical" evidence="7">
    <location>
        <begin position="481"/>
        <end position="502"/>
    </location>
</feature>
<feature type="transmembrane region" description="Helical" evidence="7">
    <location>
        <begin position="6"/>
        <end position="21"/>
    </location>
</feature>
<evidence type="ECO:0000259" key="8">
    <source>
        <dbReference type="PROSITE" id="PS51379"/>
    </source>
</evidence>
<evidence type="ECO:0000256" key="1">
    <source>
        <dbReference type="ARBA" id="ARBA00022448"/>
    </source>
</evidence>
<dbReference type="STRING" id="1294262.GCA_001316085_00380"/>
<dbReference type="InterPro" id="IPR051684">
    <property type="entry name" value="Electron_Trans/Redox"/>
</dbReference>
<keyword evidence="7" id="KW-0812">Transmembrane</keyword>
<dbReference type="InterPro" id="IPR017896">
    <property type="entry name" value="4Fe4S_Fe-S-bd"/>
</dbReference>
<dbReference type="KEGG" id="step:IC006_1646"/>
<accession>A0A510DVS6</accession>
<evidence type="ECO:0000313" key="9">
    <source>
        <dbReference type="EMBL" id="BBG24336.1"/>
    </source>
</evidence>
<feature type="domain" description="4Fe-4S ferredoxin-type" evidence="8">
    <location>
        <begin position="601"/>
        <end position="630"/>
    </location>
</feature>
<keyword evidence="2" id="KW-0004">4Fe-4S</keyword>
<feature type="transmembrane region" description="Helical" evidence="7">
    <location>
        <begin position="413"/>
        <end position="436"/>
    </location>
</feature>
<dbReference type="AlphaFoldDB" id="A0A510DVS6"/>
<dbReference type="EMBL" id="AP018929">
    <property type="protein sequence ID" value="BBG24336.1"/>
    <property type="molecule type" value="Genomic_DNA"/>
</dbReference>
<keyword evidence="3" id="KW-0479">Metal-binding</keyword>
<evidence type="ECO:0000256" key="3">
    <source>
        <dbReference type="ARBA" id="ARBA00022723"/>
    </source>
</evidence>
<feature type="transmembrane region" description="Helical" evidence="7">
    <location>
        <begin position="275"/>
        <end position="294"/>
    </location>
</feature>
<feature type="transmembrane region" description="Helical" evidence="7">
    <location>
        <begin position="210"/>
        <end position="227"/>
    </location>
</feature>
<feature type="transmembrane region" description="Helical" evidence="7">
    <location>
        <begin position="233"/>
        <end position="255"/>
    </location>
</feature>
<keyword evidence="10" id="KW-1185">Reference proteome</keyword>
<reference evidence="9 10" key="1">
    <citation type="journal article" date="2020" name="Int. J. Syst. Evol. Microbiol.">
        <title>Sulfuracidifex tepidarius gen. nov., sp. nov. and transfer of Sulfolobus metallicus Huber and Stetter 1992 to the genus Sulfuracidifex as Sulfuracidifex metallicus comb. nov.</title>
        <authorList>
            <person name="Itoh T."/>
            <person name="Miura T."/>
            <person name="Sakai H.D."/>
            <person name="Kato S."/>
            <person name="Ohkuma M."/>
            <person name="Takashina T."/>
        </authorList>
    </citation>
    <scope>NUCLEOTIDE SEQUENCE [LARGE SCALE GENOMIC DNA]</scope>
    <source>
        <strain evidence="9 10">IC-006</strain>
    </source>
</reference>
<keyword evidence="4" id="KW-0249">Electron transport</keyword>
<feature type="transmembrane region" description="Helical" evidence="7">
    <location>
        <begin position="331"/>
        <end position="358"/>
    </location>
</feature>
<evidence type="ECO:0000256" key="5">
    <source>
        <dbReference type="ARBA" id="ARBA00023004"/>
    </source>
</evidence>
<keyword evidence="6" id="KW-0411">Iron-sulfur</keyword>
<keyword evidence="7" id="KW-0472">Membrane</keyword>
<feature type="transmembrane region" description="Helical" evidence="7">
    <location>
        <begin position="132"/>
        <end position="150"/>
    </location>
</feature>
<evidence type="ECO:0000256" key="4">
    <source>
        <dbReference type="ARBA" id="ARBA00022982"/>
    </source>
</evidence>
<feature type="transmembrane region" description="Helical" evidence="7">
    <location>
        <begin position="56"/>
        <end position="81"/>
    </location>
</feature>
<feature type="transmembrane region" description="Helical" evidence="7">
    <location>
        <begin position="157"/>
        <end position="175"/>
    </location>
</feature>
<keyword evidence="7" id="KW-1133">Transmembrane helix</keyword>
<feature type="transmembrane region" description="Helical" evidence="7">
    <location>
        <begin position="370"/>
        <end position="393"/>
    </location>
</feature>
<feature type="transmembrane region" description="Helical" evidence="7">
    <location>
        <begin position="181"/>
        <end position="203"/>
    </location>
</feature>
<proteinExistence type="predicted"/>
<gene>
    <name evidence="9" type="ORF">IC006_1646</name>
</gene>
<evidence type="ECO:0000256" key="6">
    <source>
        <dbReference type="ARBA" id="ARBA00023014"/>
    </source>
</evidence>
<evidence type="ECO:0000313" key="10">
    <source>
        <dbReference type="Proteomes" id="UP000322983"/>
    </source>
</evidence>
<dbReference type="GO" id="GO:0046872">
    <property type="term" value="F:metal ion binding"/>
    <property type="evidence" value="ECO:0007669"/>
    <property type="project" value="UniProtKB-KW"/>
</dbReference>
<feature type="transmembrane region" description="Helical" evidence="7">
    <location>
        <begin position="93"/>
        <end position="120"/>
    </location>
</feature>
<dbReference type="Proteomes" id="UP000322983">
    <property type="component" value="Chromosome"/>
</dbReference>
<organism evidence="9 10">
    <name type="scientific">Sulfuracidifex tepidarius</name>
    <dbReference type="NCBI Taxonomy" id="1294262"/>
    <lineage>
        <taxon>Archaea</taxon>
        <taxon>Thermoproteota</taxon>
        <taxon>Thermoprotei</taxon>
        <taxon>Sulfolobales</taxon>
        <taxon>Sulfolobaceae</taxon>
        <taxon>Sulfuracidifex</taxon>
    </lineage>
</organism>
<dbReference type="Gene3D" id="3.30.70.20">
    <property type="match status" value="1"/>
</dbReference>
<keyword evidence="1" id="KW-0813">Transport</keyword>
<feature type="transmembrane region" description="Helical" evidence="7">
    <location>
        <begin position="28"/>
        <end position="50"/>
    </location>
</feature>
<dbReference type="PROSITE" id="PS51379">
    <property type="entry name" value="4FE4S_FER_2"/>
    <property type="match status" value="2"/>
</dbReference>
<name>A0A510DVS6_9CREN</name>
<dbReference type="PANTHER" id="PTHR30176:SF3">
    <property type="entry name" value="FERREDOXIN-TYPE PROTEIN NAPH"/>
    <property type="match status" value="1"/>
</dbReference>
<evidence type="ECO:0000256" key="7">
    <source>
        <dbReference type="SAM" id="Phobius"/>
    </source>
</evidence>
<feature type="domain" description="4Fe-4S ferredoxin-type" evidence="8">
    <location>
        <begin position="566"/>
        <end position="598"/>
    </location>
</feature>
<dbReference type="GO" id="GO:0005886">
    <property type="term" value="C:plasma membrane"/>
    <property type="evidence" value="ECO:0007669"/>
    <property type="project" value="TreeGrafter"/>
</dbReference>
<feature type="transmembrane region" description="Helical" evidence="7">
    <location>
        <begin position="522"/>
        <end position="546"/>
    </location>
</feature>
<evidence type="ECO:0000256" key="2">
    <source>
        <dbReference type="ARBA" id="ARBA00022485"/>
    </source>
</evidence>
<sequence>MELWGVASLMALFSIYLLYLVKKGIDGIPLIIVIYLAGSMISMFLPLSYYFSAPTITNLATVLASSSGYMILGLIPIVYLITKNSKPKLRDKWFAIGIFTAIMAISEASMGQAFYSIIYHSFGNLLLGVQNYWYQATMVAEMLFTLAYGFTKLDRGLRSLLLFTLPVMAVSPAIIDVKSYVFTAVWISASFMIIATVAIYEILYKERLRASSYTFTAIELMIVYALMMSGEFVYYLTGSWYVYDFAMLSGMFWFIYRGIQGPSSIKGSYIKDQKLAFSIIALTFVMEWFMGGVLDFEEGVLSPGVSGFISSLSLGFVSPLSYFGLGSLFDFLSIFGTVTGSAWFLVMMGTEMGLLAAFRIKELKNKENKIRFLLMIGAFAIYTVYLPSFSPISNEIQYIPYMWSMGLGTNGPVTSSVLLSGIIGTYAVSAILSFMFGSRQICSVTCSAPLMYQGTFYDSTKAFNRKSSLGRKTLTSKLKPWFKFIILGVWATYLASAVLSYLNSLNLISFSIFGNDATVFLYSFFFNFLWYVVFISIPFMGTYACATQGWCSWGSFNQAVSSIGFWRLKARDPSVCLNCKTVDCAKACPVGLTDMRASFMKKGEFKSFKCIGVGDCVEACPHDNILFYDVRHWLRDKIRKKEKQSKVG</sequence>
<dbReference type="GO" id="GO:0051539">
    <property type="term" value="F:4 iron, 4 sulfur cluster binding"/>
    <property type="evidence" value="ECO:0007669"/>
    <property type="project" value="UniProtKB-KW"/>
</dbReference>
<keyword evidence="5" id="KW-0408">Iron</keyword>
<dbReference type="Pfam" id="PF13237">
    <property type="entry name" value="Fer4_10"/>
    <property type="match status" value="1"/>
</dbReference>
<dbReference type="SUPFAM" id="SSF54862">
    <property type="entry name" value="4Fe-4S ferredoxins"/>
    <property type="match status" value="1"/>
</dbReference>
<protein>
    <recommendedName>
        <fullName evidence="8">4Fe-4S ferredoxin-type domain-containing protein</fullName>
    </recommendedName>
</protein>